<evidence type="ECO:0008006" key="4">
    <source>
        <dbReference type="Google" id="ProtNLM"/>
    </source>
</evidence>
<keyword evidence="1" id="KW-0812">Transmembrane</keyword>
<keyword evidence="1" id="KW-0472">Membrane</keyword>
<evidence type="ECO:0000313" key="3">
    <source>
        <dbReference type="Proteomes" id="UP000230251"/>
    </source>
</evidence>
<feature type="transmembrane region" description="Helical" evidence="1">
    <location>
        <begin position="38"/>
        <end position="55"/>
    </location>
</feature>
<proteinExistence type="predicted"/>
<dbReference type="AlphaFoldDB" id="A0A2M8EPG4"/>
<dbReference type="EMBL" id="PFSI01000029">
    <property type="protein sequence ID" value="PJC24633.1"/>
    <property type="molecule type" value="Genomic_DNA"/>
</dbReference>
<accession>A0A2M8EPG4</accession>
<evidence type="ECO:0000313" key="2">
    <source>
        <dbReference type="EMBL" id="PJC24633.1"/>
    </source>
</evidence>
<organism evidence="2 3">
    <name type="scientific">Candidatus Uhrbacteria bacterium CG_4_9_14_0_2_um_filter_41_50</name>
    <dbReference type="NCBI Taxonomy" id="1975031"/>
    <lineage>
        <taxon>Bacteria</taxon>
        <taxon>Candidatus Uhriibacteriota</taxon>
    </lineage>
</organism>
<keyword evidence="1" id="KW-1133">Transmembrane helix</keyword>
<gene>
    <name evidence="2" type="ORF">CO057_01875</name>
</gene>
<protein>
    <recommendedName>
        <fullName evidence="4">DUF5673 domain-containing protein</fullName>
    </recommendedName>
</protein>
<comment type="caution">
    <text evidence="2">The sequence shown here is derived from an EMBL/GenBank/DDBJ whole genome shotgun (WGS) entry which is preliminary data.</text>
</comment>
<dbReference type="Proteomes" id="UP000230251">
    <property type="component" value="Unassembled WGS sequence"/>
</dbReference>
<reference evidence="3" key="1">
    <citation type="submission" date="2017-09" db="EMBL/GenBank/DDBJ databases">
        <title>Depth-based differentiation of microbial function through sediment-hosted aquifers and enrichment of novel symbionts in the deep terrestrial subsurface.</title>
        <authorList>
            <person name="Probst A.J."/>
            <person name="Ladd B."/>
            <person name="Jarett J.K."/>
            <person name="Geller-Mcgrath D.E."/>
            <person name="Sieber C.M.K."/>
            <person name="Emerson J.B."/>
            <person name="Anantharaman K."/>
            <person name="Thomas B.C."/>
            <person name="Malmstrom R."/>
            <person name="Stieglmeier M."/>
            <person name="Klingl A."/>
            <person name="Woyke T."/>
            <person name="Ryan C.M."/>
            <person name="Banfield J.F."/>
        </authorList>
    </citation>
    <scope>NUCLEOTIDE SEQUENCE [LARGE SCALE GENOMIC DNA]</scope>
</reference>
<evidence type="ECO:0000256" key="1">
    <source>
        <dbReference type="SAM" id="Phobius"/>
    </source>
</evidence>
<feature type="transmembrane region" description="Helical" evidence="1">
    <location>
        <begin position="61"/>
        <end position="78"/>
    </location>
</feature>
<sequence length="173" mass="20043">MENEHDPQEHIEDNGIDVGVSQISWETWESTPHERSRSWFIIASIIGAVLLVYAIAIGNYLFAVIVLMMGIILLINNLKHPDRLHVHVTDAGIVVGHHFYDFKDIKDFSIIYEPPEIKILYVDFNSVLEPLLVLPLDDVDPNEVREALLPYTFENLDREEETLTDMVRRMYKL</sequence>
<name>A0A2M8EPG4_9BACT</name>